<gene>
    <name evidence="1" type="ORF">IZO911_LOCUS45908</name>
</gene>
<organism evidence="1 2">
    <name type="scientific">Adineta steineri</name>
    <dbReference type="NCBI Taxonomy" id="433720"/>
    <lineage>
        <taxon>Eukaryota</taxon>
        <taxon>Metazoa</taxon>
        <taxon>Spiralia</taxon>
        <taxon>Gnathifera</taxon>
        <taxon>Rotifera</taxon>
        <taxon>Eurotatoria</taxon>
        <taxon>Bdelloidea</taxon>
        <taxon>Adinetida</taxon>
        <taxon>Adinetidae</taxon>
        <taxon>Adineta</taxon>
    </lineage>
</organism>
<accession>A0A815UR67</accession>
<evidence type="ECO:0000313" key="2">
    <source>
        <dbReference type="Proteomes" id="UP000663860"/>
    </source>
</evidence>
<sequence>MCSRLRMYAIKKLPNYNVELSYESGCDIYGMINWLKTPEGQNT</sequence>
<protein>
    <submittedName>
        <fullName evidence="1">Uncharacterized protein</fullName>
    </submittedName>
</protein>
<dbReference type="EMBL" id="CAJNOE010006338">
    <property type="protein sequence ID" value="CAF1523325.1"/>
    <property type="molecule type" value="Genomic_DNA"/>
</dbReference>
<dbReference type="Proteomes" id="UP000663860">
    <property type="component" value="Unassembled WGS sequence"/>
</dbReference>
<proteinExistence type="predicted"/>
<comment type="caution">
    <text evidence="1">The sequence shown here is derived from an EMBL/GenBank/DDBJ whole genome shotgun (WGS) entry which is preliminary data.</text>
</comment>
<feature type="non-terminal residue" evidence="1">
    <location>
        <position position="43"/>
    </location>
</feature>
<reference evidence="1" key="1">
    <citation type="submission" date="2021-02" db="EMBL/GenBank/DDBJ databases">
        <authorList>
            <person name="Nowell W R."/>
        </authorList>
    </citation>
    <scope>NUCLEOTIDE SEQUENCE</scope>
</reference>
<evidence type="ECO:0000313" key="1">
    <source>
        <dbReference type="EMBL" id="CAF1523325.1"/>
    </source>
</evidence>
<dbReference type="AlphaFoldDB" id="A0A815UR67"/>
<name>A0A815UR67_9BILA</name>